<dbReference type="RefSeq" id="WP_265271841.1">
    <property type="nucleotide sequence ID" value="NZ_JANFAV010000028.1"/>
</dbReference>
<evidence type="ECO:0000313" key="2">
    <source>
        <dbReference type="EMBL" id="MCW6537669.1"/>
    </source>
</evidence>
<comment type="caution">
    <text evidence="2">The sequence shown here is derived from an EMBL/GenBank/DDBJ whole genome shotgun (WGS) entry which is preliminary data.</text>
</comment>
<reference evidence="2" key="1">
    <citation type="submission" date="2022-06" db="EMBL/GenBank/DDBJ databases">
        <title>Sphingomonas sp. nov. isolated from rhizosphere soil of tomato.</title>
        <authorList>
            <person name="Dong H."/>
            <person name="Gao R."/>
        </authorList>
    </citation>
    <scope>NUCLEOTIDE SEQUENCE</scope>
    <source>
        <strain evidence="2">MMSM24</strain>
    </source>
</reference>
<dbReference type="EMBL" id="JANFAV010000028">
    <property type="protein sequence ID" value="MCW6537669.1"/>
    <property type="molecule type" value="Genomic_DNA"/>
</dbReference>
<name>A0AA41ZIP8_9SPHN</name>
<dbReference type="Gene3D" id="3.40.50.360">
    <property type="match status" value="1"/>
</dbReference>
<dbReference type="GO" id="GO:0010181">
    <property type="term" value="F:FMN binding"/>
    <property type="evidence" value="ECO:0007669"/>
    <property type="project" value="TreeGrafter"/>
</dbReference>
<dbReference type="Proteomes" id="UP001165565">
    <property type="component" value="Unassembled WGS sequence"/>
</dbReference>
<protein>
    <submittedName>
        <fullName evidence="2">NAD(P)H-dependent oxidoreductase</fullName>
    </submittedName>
</protein>
<dbReference type="GO" id="GO:0016491">
    <property type="term" value="F:oxidoreductase activity"/>
    <property type="evidence" value="ECO:0007669"/>
    <property type="project" value="InterPro"/>
</dbReference>
<gene>
    <name evidence="2" type="ORF">NEE01_23080</name>
</gene>
<evidence type="ECO:0000259" key="1">
    <source>
        <dbReference type="Pfam" id="PF03358"/>
    </source>
</evidence>
<accession>A0AA41ZIP8</accession>
<dbReference type="InterPro" id="IPR005025">
    <property type="entry name" value="FMN_Rdtase-like_dom"/>
</dbReference>
<keyword evidence="3" id="KW-1185">Reference proteome</keyword>
<dbReference type="PANTHER" id="PTHR30543">
    <property type="entry name" value="CHROMATE REDUCTASE"/>
    <property type="match status" value="1"/>
</dbReference>
<sequence length="214" mass="22866">MKVHVSGATERGAQPKLLMLAGGVRSGSLNEKLIGYASRVAGEMGISTTRLSLSDYPLPLVEADARSIDQVSQALALKAVFQRHCAVIIASPEHNGSVTAILKNALDWISCPSEGEMANAYTAFRRKAFGLLSASSSPFGGLRGLSQLRHILTTMQALVVPEQLSLPHAHRAFDDVGALSDPLLRRILTDLVSSVIEVARRQSELPAGKADSRE</sequence>
<dbReference type="SUPFAM" id="SSF52218">
    <property type="entry name" value="Flavoproteins"/>
    <property type="match status" value="1"/>
</dbReference>
<evidence type="ECO:0000313" key="3">
    <source>
        <dbReference type="Proteomes" id="UP001165565"/>
    </source>
</evidence>
<dbReference type="PANTHER" id="PTHR30543:SF21">
    <property type="entry name" value="NAD(P)H-DEPENDENT FMN REDUCTASE LOT6"/>
    <property type="match status" value="1"/>
</dbReference>
<dbReference type="AlphaFoldDB" id="A0AA41ZIP8"/>
<dbReference type="GO" id="GO:0005829">
    <property type="term" value="C:cytosol"/>
    <property type="evidence" value="ECO:0007669"/>
    <property type="project" value="TreeGrafter"/>
</dbReference>
<organism evidence="2 3">
    <name type="scientific">Sphingomonas lycopersici</name>
    <dbReference type="NCBI Taxonomy" id="2951807"/>
    <lineage>
        <taxon>Bacteria</taxon>
        <taxon>Pseudomonadati</taxon>
        <taxon>Pseudomonadota</taxon>
        <taxon>Alphaproteobacteria</taxon>
        <taxon>Sphingomonadales</taxon>
        <taxon>Sphingomonadaceae</taxon>
        <taxon>Sphingomonas</taxon>
    </lineage>
</organism>
<dbReference type="Pfam" id="PF03358">
    <property type="entry name" value="FMN_red"/>
    <property type="match status" value="1"/>
</dbReference>
<dbReference type="InterPro" id="IPR050712">
    <property type="entry name" value="NAD(P)H-dep_reductase"/>
</dbReference>
<proteinExistence type="predicted"/>
<feature type="domain" description="NADPH-dependent FMN reductase-like" evidence="1">
    <location>
        <begin position="15"/>
        <end position="170"/>
    </location>
</feature>
<dbReference type="InterPro" id="IPR029039">
    <property type="entry name" value="Flavoprotein-like_sf"/>
</dbReference>